<dbReference type="InterPro" id="IPR000515">
    <property type="entry name" value="MetI-like"/>
</dbReference>
<dbReference type="SUPFAM" id="SSF161098">
    <property type="entry name" value="MetI-like"/>
    <property type="match status" value="1"/>
</dbReference>
<keyword evidence="2 7" id="KW-0813">Transport</keyword>
<keyword evidence="5 7" id="KW-1133">Transmembrane helix</keyword>
<feature type="transmembrane region" description="Helical" evidence="7">
    <location>
        <begin position="191"/>
        <end position="222"/>
    </location>
</feature>
<dbReference type="FunFam" id="1.10.3720.10:FF:000003">
    <property type="entry name" value="Aliphatic sulfonate ABC transporter permease"/>
    <property type="match status" value="1"/>
</dbReference>
<name>A8QNM2_9BACT</name>
<feature type="transmembrane region" description="Helical" evidence="7">
    <location>
        <begin position="242"/>
        <end position="268"/>
    </location>
</feature>
<dbReference type="EMBL" id="EF103447">
    <property type="protein sequence ID" value="ABK97399.1"/>
    <property type="molecule type" value="Genomic_DNA"/>
</dbReference>
<dbReference type="Gene3D" id="1.10.3720.10">
    <property type="entry name" value="MetI-like"/>
    <property type="match status" value="1"/>
</dbReference>
<keyword evidence="4 7" id="KW-0812">Transmembrane</keyword>
<feature type="transmembrane region" description="Helical" evidence="7">
    <location>
        <begin position="25"/>
        <end position="43"/>
    </location>
</feature>
<dbReference type="PANTHER" id="PTHR30151">
    <property type="entry name" value="ALKANE SULFONATE ABC TRANSPORTER-RELATED, MEMBRANE SUBUNIT"/>
    <property type="match status" value="1"/>
</dbReference>
<dbReference type="GO" id="GO:0042918">
    <property type="term" value="P:alkanesulfonate transmembrane transport"/>
    <property type="evidence" value="ECO:0007669"/>
    <property type="project" value="UniProtKB-ARBA"/>
</dbReference>
<evidence type="ECO:0000256" key="5">
    <source>
        <dbReference type="ARBA" id="ARBA00022989"/>
    </source>
</evidence>
<evidence type="ECO:0000259" key="8">
    <source>
        <dbReference type="PROSITE" id="PS50928"/>
    </source>
</evidence>
<feature type="domain" description="ABC transmembrane type-1" evidence="8">
    <location>
        <begin position="85"/>
        <end position="265"/>
    </location>
</feature>
<dbReference type="PROSITE" id="PS50928">
    <property type="entry name" value="ABC_TM1"/>
    <property type="match status" value="1"/>
</dbReference>
<evidence type="ECO:0000256" key="1">
    <source>
        <dbReference type="ARBA" id="ARBA00004651"/>
    </source>
</evidence>
<proteinExistence type="inferred from homology"/>
<comment type="subcellular location">
    <subcellularLocation>
        <location evidence="1 7">Cell membrane</location>
        <topology evidence="1 7">Multi-pass membrane protein</topology>
    </subcellularLocation>
</comment>
<dbReference type="GO" id="GO:0005886">
    <property type="term" value="C:plasma membrane"/>
    <property type="evidence" value="ECO:0007669"/>
    <property type="project" value="UniProtKB-SubCell"/>
</dbReference>
<evidence type="ECO:0000256" key="4">
    <source>
        <dbReference type="ARBA" id="ARBA00022692"/>
    </source>
</evidence>
<protein>
    <submittedName>
        <fullName evidence="9">MsmF</fullName>
    </submittedName>
</protein>
<comment type="similarity">
    <text evidence="7">Belongs to the binding-protein-dependent transport system permease family.</text>
</comment>
<evidence type="ECO:0000256" key="3">
    <source>
        <dbReference type="ARBA" id="ARBA00022475"/>
    </source>
</evidence>
<dbReference type="CDD" id="cd06261">
    <property type="entry name" value="TM_PBP2"/>
    <property type="match status" value="1"/>
</dbReference>
<keyword evidence="3" id="KW-1003">Cell membrane</keyword>
<evidence type="ECO:0000313" key="9">
    <source>
        <dbReference type="EMBL" id="ABK97399.1"/>
    </source>
</evidence>
<feature type="transmembrane region" description="Helical" evidence="7">
    <location>
        <begin position="92"/>
        <end position="112"/>
    </location>
</feature>
<dbReference type="InterPro" id="IPR035906">
    <property type="entry name" value="MetI-like_sf"/>
</dbReference>
<accession>A8QNM2</accession>
<feature type="transmembrane region" description="Helical" evidence="7">
    <location>
        <begin position="150"/>
        <end position="170"/>
    </location>
</feature>
<organism evidence="9">
    <name type="scientific">uncultured bacterium Sargasso-2222818</name>
    <dbReference type="NCBI Taxonomy" id="414118"/>
    <lineage>
        <taxon>Bacteria</taxon>
        <taxon>environmental samples</taxon>
    </lineage>
</organism>
<keyword evidence="6 7" id="KW-0472">Membrane</keyword>
<dbReference type="PANTHER" id="PTHR30151:SF0">
    <property type="entry name" value="ABC TRANSPORTER PERMEASE PROTEIN MJ0413-RELATED"/>
    <property type="match status" value="1"/>
</dbReference>
<reference evidence="9" key="1">
    <citation type="journal article" date="2009" name="J. Basic Microbiol.">
        <title>Evidence of methanesulfonate utilizers in the Sargasso Sea metagenome.</title>
        <authorList>
            <person name="Leitao E."/>
            <person name="Moradas-Ferreira P."/>
            <person name="De Marco P."/>
        </authorList>
    </citation>
    <scope>NUCLEOTIDE SEQUENCE</scope>
</reference>
<evidence type="ECO:0000256" key="2">
    <source>
        <dbReference type="ARBA" id="ARBA00022448"/>
    </source>
</evidence>
<dbReference type="AlphaFoldDB" id="A8QNM2"/>
<evidence type="ECO:0000256" key="6">
    <source>
        <dbReference type="ARBA" id="ARBA00023136"/>
    </source>
</evidence>
<dbReference type="Pfam" id="PF00528">
    <property type="entry name" value="BPD_transp_1"/>
    <property type="match status" value="1"/>
</dbReference>
<evidence type="ECO:0000256" key="7">
    <source>
        <dbReference type="RuleBase" id="RU363032"/>
    </source>
</evidence>
<gene>
    <name evidence="9" type="primary">msmF</name>
</gene>
<sequence>MIAKSEPSNSQIVLYKIGKALKTPTPYLTIFGVSLWLGAYYLFCEGWRLPLFNKLPGPYEVIVEWLNPDPDWGISLYSPEYHDHIYYSCRRILIAFAIATGIGVPLGLFMGWSKKFRDYSFPILETLRPIPILAWVPLAILMFSGLETPVIFLATLASLFVTTLNTLLGVNSIDESYFRAAKCLGASNTDVFLHVVVPGALPFIFTGLEISVGVAWFSLVAAEMVSGEFGLGYMINDSYMNITYVSMVIAMLTLGFFGWITSAFVRWVGNRMMQWRVKALALEGR</sequence>